<dbReference type="PANTHER" id="PTHR40261:SF1">
    <property type="entry name" value="RIESKE DOMAIN-CONTAINING PROTEIN"/>
    <property type="match status" value="1"/>
</dbReference>
<evidence type="ECO:0000256" key="2">
    <source>
        <dbReference type="ARBA" id="ARBA00022723"/>
    </source>
</evidence>
<evidence type="ECO:0000256" key="4">
    <source>
        <dbReference type="ARBA" id="ARBA00023014"/>
    </source>
</evidence>
<dbReference type="CDD" id="cd03467">
    <property type="entry name" value="Rieske"/>
    <property type="match status" value="1"/>
</dbReference>
<dbReference type="InterPro" id="IPR017941">
    <property type="entry name" value="Rieske_2Fe-2S"/>
</dbReference>
<keyword evidence="3" id="KW-0408">Iron</keyword>
<dbReference type="InterPro" id="IPR036922">
    <property type="entry name" value="Rieske_2Fe-2S_sf"/>
</dbReference>
<gene>
    <name evidence="6" type="ORF">IAI61_16430</name>
</gene>
<dbReference type="Pfam" id="PF00355">
    <property type="entry name" value="Rieske"/>
    <property type="match status" value="1"/>
</dbReference>
<dbReference type="EMBL" id="JACTNG010000009">
    <property type="protein sequence ID" value="MBO1080632.1"/>
    <property type="molecule type" value="Genomic_DNA"/>
</dbReference>
<evidence type="ECO:0000313" key="6">
    <source>
        <dbReference type="EMBL" id="MBO1080632.1"/>
    </source>
</evidence>
<evidence type="ECO:0000259" key="5">
    <source>
        <dbReference type="PROSITE" id="PS51296"/>
    </source>
</evidence>
<feature type="domain" description="Rieske" evidence="5">
    <location>
        <begin position="5"/>
        <end position="101"/>
    </location>
</feature>
<dbReference type="RefSeq" id="WP_207418763.1">
    <property type="nucleotide sequence ID" value="NZ_CP061177.1"/>
</dbReference>
<evidence type="ECO:0000256" key="1">
    <source>
        <dbReference type="ARBA" id="ARBA00022714"/>
    </source>
</evidence>
<keyword evidence="7" id="KW-1185">Reference proteome</keyword>
<keyword evidence="1" id="KW-0001">2Fe-2S</keyword>
<dbReference type="PANTHER" id="PTHR40261">
    <property type="match status" value="1"/>
</dbReference>
<organism evidence="6 7">
    <name type="scientific">Roseomonas haemaphysalidis</name>
    <dbReference type="NCBI Taxonomy" id="2768162"/>
    <lineage>
        <taxon>Bacteria</taxon>
        <taxon>Pseudomonadati</taxon>
        <taxon>Pseudomonadota</taxon>
        <taxon>Alphaproteobacteria</taxon>
        <taxon>Acetobacterales</taxon>
        <taxon>Roseomonadaceae</taxon>
        <taxon>Roseomonas</taxon>
    </lineage>
</organism>
<dbReference type="Gene3D" id="2.102.10.10">
    <property type="entry name" value="Rieske [2Fe-2S] iron-sulphur domain"/>
    <property type="match status" value="1"/>
</dbReference>
<name>A0ABS3KT39_9PROT</name>
<dbReference type="Proteomes" id="UP001518989">
    <property type="component" value="Unassembled WGS sequence"/>
</dbReference>
<dbReference type="PROSITE" id="PS51296">
    <property type="entry name" value="RIESKE"/>
    <property type="match status" value="1"/>
</dbReference>
<evidence type="ECO:0000256" key="3">
    <source>
        <dbReference type="ARBA" id="ARBA00023004"/>
    </source>
</evidence>
<accession>A0ABS3KT39</accession>
<protein>
    <submittedName>
        <fullName evidence="6">Rieske 2Fe-2S domain-containing protein</fullName>
    </submittedName>
</protein>
<evidence type="ECO:0000313" key="7">
    <source>
        <dbReference type="Proteomes" id="UP001518989"/>
    </source>
</evidence>
<comment type="caution">
    <text evidence="6">The sequence shown here is derived from an EMBL/GenBank/DDBJ whole genome shotgun (WGS) entry which is preliminary data.</text>
</comment>
<sequence>MTPLRPLCRLEEIPDGAARGFGPLFAIRRGEAVFVYVNACPHLGVSLDLIPDRFLDHRGTAIVCALHGALFRIEDGFCTQGPCWGDSLEPVSAEIDGAGTVMVPVDAGL</sequence>
<keyword evidence="4" id="KW-0411">Iron-sulfur</keyword>
<reference evidence="6 7" key="1">
    <citation type="submission" date="2020-09" db="EMBL/GenBank/DDBJ databases">
        <title>Roseomonas.</title>
        <authorList>
            <person name="Zhu W."/>
        </authorList>
    </citation>
    <scope>NUCLEOTIDE SEQUENCE [LARGE SCALE GENOMIC DNA]</scope>
    <source>
        <strain evidence="6 7">573</strain>
    </source>
</reference>
<keyword evidence="2" id="KW-0479">Metal-binding</keyword>
<proteinExistence type="predicted"/>
<dbReference type="SUPFAM" id="SSF50022">
    <property type="entry name" value="ISP domain"/>
    <property type="match status" value="1"/>
</dbReference>